<evidence type="ECO:0000313" key="1">
    <source>
        <dbReference type="EMBL" id="CAE2304058.1"/>
    </source>
</evidence>
<dbReference type="AlphaFoldDB" id="A0A6U6A1Q9"/>
<proteinExistence type="predicted"/>
<name>A0A6U6A1Q9_GUITH</name>
<protein>
    <submittedName>
        <fullName evidence="1">Uncharacterized protein</fullName>
    </submittedName>
</protein>
<dbReference type="InterPro" id="IPR016024">
    <property type="entry name" value="ARM-type_fold"/>
</dbReference>
<evidence type="ECO:0000313" key="2">
    <source>
        <dbReference type="EMBL" id="CAE2304059.1"/>
    </source>
</evidence>
<dbReference type="InterPro" id="IPR011989">
    <property type="entry name" value="ARM-like"/>
</dbReference>
<dbReference type="SUPFAM" id="SSF48371">
    <property type="entry name" value="ARM repeat"/>
    <property type="match status" value="1"/>
</dbReference>
<dbReference type="Gene3D" id="1.25.10.10">
    <property type="entry name" value="Leucine-rich Repeat Variant"/>
    <property type="match status" value="1"/>
</dbReference>
<dbReference type="EMBL" id="HBKN01022388">
    <property type="protein sequence ID" value="CAE2304059.1"/>
    <property type="molecule type" value="Transcribed_RNA"/>
</dbReference>
<reference evidence="1" key="1">
    <citation type="submission" date="2021-01" db="EMBL/GenBank/DDBJ databases">
        <authorList>
            <person name="Corre E."/>
            <person name="Pelletier E."/>
            <person name="Niang G."/>
            <person name="Scheremetjew M."/>
            <person name="Finn R."/>
            <person name="Kale V."/>
            <person name="Holt S."/>
            <person name="Cochrane G."/>
            <person name="Meng A."/>
            <person name="Brown T."/>
            <person name="Cohen L."/>
        </authorList>
    </citation>
    <scope>NUCLEOTIDE SEQUENCE</scope>
    <source>
        <strain evidence="1">CCMP 2712</strain>
    </source>
</reference>
<accession>A0A6U6A1Q9</accession>
<gene>
    <name evidence="1" type="ORF">GTHE00462_LOCUS17582</name>
    <name evidence="2" type="ORF">GTHE00462_LOCUS17583</name>
</gene>
<sequence length="582" mass="65674">MTSSRGCVEMLELLAQFSRDPNQHTIVGRMLNLVLHQFPLISRNDDIFKKYQTTIRLLWQQPNLLMIHSCTLKRIVGMDCNSDSILCSLVEVMMLKTDFQIAAYIETVSSFILSRHCRCLDLLGSYAVCKHFSSRKTAMRCLTKAAMKDMSLFEACVKTILQKLSDVHVKTDFCLEALLDLARSSCLAFLALIAEHMNRLDRDGRVFIAVLHVIKIIAHDSNWTSNCVHTLNMNLQHESNLARQNAIQAIAFVCNKETTKNYTSVKTTLYFQDSVSTSEIQQSVLKEMARYLEHSSKDVQESAISAFKALKEVGVSKISIVQCVSNYLTNPSEQIRDMAVYGISQIISNSDTDCVHILFETMKNSSELQRKSIVRALSRILPETNIRDMSATLPKIESIYRVEIAFTLLSSPSTFLTDEKETFLGTLARVTGIAVERISLRDVTRVSPSITHEILAKSEHGPKTLGLNQSYWNSTKPNSRKRRGAAYGGAMTVRVECDILLNKNETCELLFDSDNLQQVLSEQGYIWLEVVRPASIASTNSTLISQTMMDLLQEEQSHHVIHDALKVLEAVVEQKHIGLKYM</sequence>
<organism evidence="1">
    <name type="scientific">Guillardia theta</name>
    <name type="common">Cryptophyte</name>
    <name type="synonym">Cryptomonas phi</name>
    <dbReference type="NCBI Taxonomy" id="55529"/>
    <lineage>
        <taxon>Eukaryota</taxon>
        <taxon>Cryptophyceae</taxon>
        <taxon>Pyrenomonadales</taxon>
        <taxon>Geminigeraceae</taxon>
        <taxon>Guillardia</taxon>
    </lineage>
</organism>
<dbReference type="EMBL" id="HBKN01022387">
    <property type="protein sequence ID" value="CAE2304058.1"/>
    <property type="molecule type" value="Transcribed_RNA"/>
</dbReference>